<comment type="caution">
    <text evidence="2">The sequence shown here is derived from an EMBL/GenBank/DDBJ whole genome shotgun (WGS) entry which is preliminary data.</text>
</comment>
<reference evidence="2 3" key="1">
    <citation type="submission" date="2023-07" db="EMBL/GenBank/DDBJ databases">
        <title>Genomic Encyclopedia of Type Strains, Phase IV (KMG-IV): sequencing the most valuable type-strain genomes for metagenomic binning, comparative biology and taxonomic classification.</title>
        <authorList>
            <person name="Goeker M."/>
        </authorList>
    </citation>
    <scope>NUCLEOTIDE SEQUENCE [LARGE SCALE GENOMIC DNA]</scope>
    <source>
        <strain evidence="2 3">B1-1</strain>
    </source>
</reference>
<keyword evidence="3" id="KW-1185">Reference proteome</keyword>
<accession>A0ABU0M8T8</accession>
<dbReference type="RefSeq" id="WP_266278449.1">
    <property type="nucleotide sequence ID" value="NZ_JAPKNF010000001.1"/>
</dbReference>
<dbReference type="Proteomes" id="UP001223743">
    <property type="component" value="Unassembled WGS sequence"/>
</dbReference>
<name>A0ABU0M8T8_9HYPH</name>
<proteinExistence type="predicted"/>
<feature type="region of interest" description="Disordered" evidence="1">
    <location>
        <begin position="1"/>
        <end position="41"/>
    </location>
</feature>
<gene>
    <name evidence="2" type="ORF">QO015_003002</name>
</gene>
<dbReference type="EMBL" id="JAUSWJ010000001">
    <property type="protein sequence ID" value="MDQ0517389.1"/>
    <property type="molecule type" value="Genomic_DNA"/>
</dbReference>
<protein>
    <recommendedName>
        <fullName evidence="4">Translation initiation factor IF-2 N-terminal domain-containing protein</fullName>
    </recommendedName>
</protein>
<evidence type="ECO:0000313" key="3">
    <source>
        <dbReference type="Proteomes" id="UP001223743"/>
    </source>
</evidence>
<evidence type="ECO:0008006" key="4">
    <source>
        <dbReference type="Google" id="ProtNLM"/>
    </source>
</evidence>
<evidence type="ECO:0000256" key="1">
    <source>
        <dbReference type="SAM" id="MobiDB-lite"/>
    </source>
</evidence>
<organism evidence="2 3">
    <name type="scientific">Kaistia geumhonensis</name>
    <dbReference type="NCBI Taxonomy" id="410839"/>
    <lineage>
        <taxon>Bacteria</taxon>
        <taxon>Pseudomonadati</taxon>
        <taxon>Pseudomonadota</taxon>
        <taxon>Alphaproteobacteria</taxon>
        <taxon>Hyphomicrobiales</taxon>
        <taxon>Kaistiaceae</taxon>
        <taxon>Kaistia</taxon>
    </lineage>
</organism>
<sequence length="92" mass="9694">MSNPTGMPAERSAAAEAGPQSTTSLPNTHLGASHAAEAGPRWTLEAVDRLRELAMEDVSAEVIAQAMHRPLSEIAAKAAEFGLTLRPEDRSS</sequence>
<evidence type="ECO:0000313" key="2">
    <source>
        <dbReference type="EMBL" id="MDQ0517389.1"/>
    </source>
</evidence>